<reference evidence="2 3" key="1">
    <citation type="submission" date="2018-10" db="EMBL/GenBank/DDBJ databases">
        <authorList>
            <person name="Chen X."/>
        </authorList>
    </citation>
    <scope>NUCLEOTIDE SEQUENCE [LARGE SCALE GENOMIC DNA]</scope>
    <source>
        <strain evidence="2 3">YIM 102668</strain>
    </source>
</reference>
<name>A0A3L9MGR4_9FLAO</name>
<proteinExistence type="predicted"/>
<sequence>MKHNEENIIQGLINNGYKARFGTAFDDASNIFKGIAGFSILAFVVYLIASFILSAFVGMLIPGNPVDMVSLMEVIQSGDEDLMNELILEANENPNYLPSIINYLTQSALYPILYSVFTMARKYDTHQNVDFSDLFVHYRDGKFLTLFLLTMAVNVIAAIGFVLCIIPGILVYIFLILSIPLVIFADANVKEAITYSYKVVSKDFGTFAVALLAMVGIIIGGFLLCCVGIIAAMPFTFILIYSLYKHVIGFPGETSEIDEIGTDIYKDNPYMK</sequence>
<dbReference type="AlphaFoldDB" id="A0A3L9MGR4"/>
<protein>
    <recommendedName>
        <fullName evidence="4">Beta-carotene 15,15'-monooxygenase</fullName>
    </recommendedName>
</protein>
<keyword evidence="3" id="KW-1185">Reference proteome</keyword>
<keyword evidence="1" id="KW-0472">Membrane</keyword>
<feature type="transmembrane region" description="Helical" evidence="1">
    <location>
        <begin position="40"/>
        <end position="61"/>
    </location>
</feature>
<keyword evidence="1" id="KW-1133">Transmembrane helix</keyword>
<dbReference type="OrthoDB" id="1436627at2"/>
<feature type="transmembrane region" description="Helical" evidence="1">
    <location>
        <begin position="208"/>
        <end position="241"/>
    </location>
</feature>
<dbReference type="RefSeq" id="WP_121933770.1">
    <property type="nucleotide sequence ID" value="NZ_RDOJ01000003.1"/>
</dbReference>
<evidence type="ECO:0008006" key="4">
    <source>
        <dbReference type="Google" id="ProtNLM"/>
    </source>
</evidence>
<evidence type="ECO:0000313" key="3">
    <source>
        <dbReference type="Proteomes" id="UP000275348"/>
    </source>
</evidence>
<gene>
    <name evidence="2" type="ORF">EAH69_03290</name>
</gene>
<accession>A0A3L9MGR4</accession>
<feature type="transmembrane region" description="Helical" evidence="1">
    <location>
        <begin position="141"/>
        <end position="163"/>
    </location>
</feature>
<evidence type="ECO:0000256" key="1">
    <source>
        <dbReference type="SAM" id="Phobius"/>
    </source>
</evidence>
<keyword evidence="1" id="KW-0812">Transmembrane</keyword>
<evidence type="ECO:0000313" key="2">
    <source>
        <dbReference type="EMBL" id="RLZ11961.1"/>
    </source>
</evidence>
<dbReference type="EMBL" id="RDOJ01000003">
    <property type="protein sequence ID" value="RLZ11961.1"/>
    <property type="molecule type" value="Genomic_DNA"/>
</dbReference>
<dbReference type="Proteomes" id="UP000275348">
    <property type="component" value="Unassembled WGS sequence"/>
</dbReference>
<organism evidence="2 3">
    <name type="scientific">Faecalibacter macacae</name>
    <dbReference type="NCBI Taxonomy" id="1859289"/>
    <lineage>
        <taxon>Bacteria</taxon>
        <taxon>Pseudomonadati</taxon>
        <taxon>Bacteroidota</taxon>
        <taxon>Flavobacteriia</taxon>
        <taxon>Flavobacteriales</taxon>
        <taxon>Weeksellaceae</taxon>
        <taxon>Faecalibacter</taxon>
    </lineage>
</organism>
<feature type="transmembrane region" description="Helical" evidence="1">
    <location>
        <begin position="169"/>
        <end position="187"/>
    </location>
</feature>
<comment type="caution">
    <text evidence="2">The sequence shown here is derived from an EMBL/GenBank/DDBJ whole genome shotgun (WGS) entry which is preliminary data.</text>
</comment>